<proteinExistence type="predicted"/>
<sequence>MKLLVIKLAFLGAFCYQGVAQTGKKAFQFKKGEVLDVLLVTGTKNNYKKMFDRYKKTAFPVASKFTYQPQSGFRTKKLIMGSHLPVNFIFGKWSDIKKRKEFLRVIENEVPDFHKQRKELFTYFGLAYFEVENDVNFSIYKNKFNVVTSFWKKKKDKTDFYKVWENSVKKNGGKVILKLENGESPTGYYYRPDIISIVEWETHEQFESFSKKYPLSSYARLSNVHQFQID</sequence>
<protein>
    <recommendedName>
        <fullName evidence="3">DUF1330 domain-containing protein</fullName>
    </recommendedName>
</protein>
<name>A0ABM9NTQ6_9FLAO</name>
<keyword evidence="2" id="KW-1185">Reference proteome</keyword>
<evidence type="ECO:0008006" key="3">
    <source>
        <dbReference type="Google" id="ProtNLM"/>
    </source>
</evidence>
<dbReference type="Proteomes" id="UP001497416">
    <property type="component" value="Unassembled WGS sequence"/>
</dbReference>
<accession>A0ABM9NTQ6</accession>
<organism evidence="1 2">
    <name type="scientific">Tenacibaculum platacis</name>
    <dbReference type="NCBI Taxonomy" id="3137852"/>
    <lineage>
        <taxon>Bacteria</taxon>
        <taxon>Pseudomonadati</taxon>
        <taxon>Bacteroidota</taxon>
        <taxon>Flavobacteriia</taxon>
        <taxon>Flavobacteriales</taxon>
        <taxon>Flavobacteriaceae</taxon>
        <taxon>Tenacibaculum</taxon>
    </lineage>
</organism>
<gene>
    <name evidence="1" type="ORF">T190607A01A_10735</name>
</gene>
<dbReference type="EMBL" id="CAXIXY010000003">
    <property type="protein sequence ID" value="CAL2078671.1"/>
    <property type="molecule type" value="Genomic_DNA"/>
</dbReference>
<evidence type="ECO:0000313" key="2">
    <source>
        <dbReference type="Proteomes" id="UP001497416"/>
    </source>
</evidence>
<evidence type="ECO:0000313" key="1">
    <source>
        <dbReference type="EMBL" id="CAL2078671.1"/>
    </source>
</evidence>
<comment type="caution">
    <text evidence="1">The sequence shown here is derived from an EMBL/GenBank/DDBJ whole genome shotgun (WGS) entry which is preliminary data.</text>
</comment>
<reference evidence="1 2" key="1">
    <citation type="submission" date="2024-05" db="EMBL/GenBank/DDBJ databases">
        <authorList>
            <person name="Duchaud E."/>
        </authorList>
    </citation>
    <scope>NUCLEOTIDE SEQUENCE [LARGE SCALE GENOMIC DNA]</scope>
    <source>
        <strain evidence="1">Ena-SAMPLE-TAB-13-05-2024-13:56:06:370-140302</strain>
    </source>
</reference>
<dbReference type="RefSeq" id="WP_348710406.1">
    <property type="nucleotide sequence ID" value="NZ_CAXIXY010000003.1"/>
</dbReference>